<comment type="caution">
    <text evidence="4">The sequence shown here is derived from an EMBL/GenBank/DDBJ whole genome shotgun (WGS) entry which is preliminary data.</text>
</comment>
<evidence type="ECO:0000259" key="2">
    <source>
        <dbReference type="Pfam" id="PF07584"/>
    </source>
</evidence>
<organism evidence="4 5">
    <name type="scientific">Prosthecobacter fluviatilis</name>
    <dbReference type="NCBI Taxonomy" id="445931"/>
    <lineage>
        <taxon>Bacteria</taxon>
        <taxon>Pseudomonadati</taxon>
        <taxon>Verrucomicrobiota</taxon>
        <taxon>Verrucomicrobiia</taxon>
        <taxon>Verrucomicrobiales</taxon>
        <taxon>Verrucomicrobiaceae</taxon>
        <taxon>Prosthecobacter</taxon>
    </lineage>
</organism>
<feature type="domain" description="Aerotolerance regulator N-terminal" evidence="2">
    <location>
        <begin position="1"/>
        <end position="78"/>
    </location>
</feature>
<dbReference type="InterPro" id="IPR002035">
    <property type="entry name" value="VWF_A"/>
</dbReference>
<dbReference type="InterPro" id="IPR036465">
    <property type="entry name" value="vWFA_dom_sf"/>
</dbReference>
<keyword evidence="1" id="KW-0472">Membrane</keyword>
<dbReference type="PANTHER" id="PTHR37464">
    <property type="entry name" value="BLL2463 PROTEIN"/>
    <property type="match status" value="1"/>
</dbReference>
<protein>
    <submittedName>
        <fullName evidence="4">BatA and WFA domain-containing protein</fullName>
    </submittedName>
</protein>
<keyword evidence="1" id="KW-0812">Transmembrane</keyword>
<keyword evidence="5" id="KW-1185">Reference proteome</keyword>
<feature type="transmembrane region" description="Helical" evidence="1">
    <location>
        <begin position="58"/>
        <end position="76"/>
    </location>
</feature>
<gene>
    <name evidence="4" type="ORF">ACFQDI_01555</name>
</gene>
<dbReference type="Pfam" id="PF13519">
    <property type="entry name" value="VWA_2"/>
    <property type="match status" value="1"/>
</dbReference>
<dbReference type="InterPro" id="IPR024163">
    <property type="entry name" value="Aerotolerance_reg_N"/>
</dbReference>
<proteinExistence type="predicted"/>
<dbReference type="Pfam" id="PF07584">
    <property type="entry name" value="BatA"/>
    <property type="match status" value="1"/>
</dbReference>
<sequence>MTLLAPAFLWTLVALAPLAAIYFLKVRPRKKPVTAFFLWQKIFTEKKASALFKRLRDVFSLLLMALAFAAIAFALAEPDFAGDERKDLLIVVDHSASMSAKDGATTRLDKAKKRARDLIAGMNGTQRAAVASFAEVTRMLEHPTRHRKALLEAVDSILPTELPSRVEALRALQPGDEWMKDTRVLLITDGCLDAPDRLPGVEVLRITDSAKNIGIARADLRSVPGGPARLGLFILPVSSFTEPVKTDITLTHVDSNRLVKIIPVTLSPGENAAVTLIMEDAPSGSWKATLGLEDALESDNTAFLYVPPRQPVPVGVLADDPFFFQNAVSAFERSDQMLSLAEDAKTAQLMLSKGRVPAGISTVVFQPSGESSVWSSVGSEISAPVPKVLAKDHPLLRYLDAETMTFAGARQITAPTGAVVLVADESGPPLIYLMRQGAQTVCVVNLDPLAAQFYLSAWFPVLIHNAAAHLTNREDMPPATLPTGSTARVPGHADATPFGPMLTTGFHEADSWTFATSLVSPEESLLKNDTLKENVKPIASGEAPSYWLFVLAIGILAGESILYHRRKVG</sequence>
<dbReference type="RefSeq" id="WP_377162687.1">
    <property type="nucleotide sequence ID" value="NZ_JBHSMQ010000001.1"/>
</dbReference>
<dbReference type="Gene3D" id="3.40.50.410">
    <property type="entry name" value="von Willebrand factor, type A domain"/>
    <property type="match status" value="1"/>
</dbReference>
<accession>A0ABW0KLQ8</accession>
<evidence type="ECO:0000313" key="4">
    <source>
        <dbReference type="EMBL" id="MFC5453526.1"/>
    </source>
</evidence>
<feature type="domain" description="VWFA" evidence="3">
    <location>
        <begin position="88"/>
        <end position="190"/>
    </location>
</feature>
<dbReference type="PANTHER" id="PTHR37464:SF1">
    <property type="entry name" value="BLL2463 PROTEIN"/>
    <property type="match status" value="1"/>
</dbReference>
<evidence type="ECO:0000313" key="5">
    <source>
        <dbReference type="Proteomes" id="UP001596052"/>
    </source>
</evidence>
<keyword evidence="1" id="KW-1133">Transmembrane helix</keyword>
<reference evidence="5" key="1">
    <citation type="journal article" date="2019" name="Int. J. Syst. Evol. Microbiol.">
        <title>The Global Catalogue of Microorganisms (GCM) 10K type strain sequencing project: providing services to taxonomists for standard genome sequencing and annotation.</title>
        <authorList>
            <consortium name="The Broad Institute Genomics Platform"/>
            <consortium name="The Broad Institute Genome Sequencing Center for Infectious Disease"/>
            <person name="Wu L."/>
            <person name="Ma J."/>
        </authorList>
    </citation>
    <scope>NUCLEOTIDE SEQUENCE [LARGE SCALE GENOMIC DNA]</scope>
    <source>
        <strain evidence="5">CGMCC 4.1469</strain>
    </source>
</reference>
<dbReference type="EMBL" id="JBHSMQ010000001">
    <property type="protein sequence ID" value="MFC5453526.1"/>
    <property type="molecule type" value="Genomic_DNA"/>
</dbReference>
<name>A0ABW0KLQ8_9BACT</name>
<feature type="transmembrane region" description="Helical" evidence="1">
    <location>
        <begin position="6"/>
        <end position="24"/>
    </location>
</feature>
<dbReference type="SUPFAM" id="SSF53300">
    <property type="entry name" value="vWA-like"/>
    <property type="match status" value="1"/>
</dbReference>
<dbReference type="Proteomes" id="UP001596052">
    <property type="component" value="Unassembled WGS sequence"/>
</dbReference>
<evidence type="ECO:0000256" key="1">
    <source>
        <dbReference type="SAM" id="Phobius"/>
    </source>
</evidence>
<evidence type="ECO:0000259" key="3">
    <source>
        <dbReference type="Pfam" id="PF13519"/>
    </source>
</evidence>
<feature type="transmembrane region" description="Helical" evidence="1">
    <location>
        <begin position="546"/>
        <end position="563"/>
    </location>
</feature>